<dbReference type="SUPFAM" id="SSF57501">
    <property type="entry name" value="Cystine-knot cytokines"/>
    <property type="match status" value="1"/>
</dbReference>
<dbReference type="InterPro" id="IPR001839">
    <property type="entry name" value="TGF-b_C"/>
</dbReference>
<evidence type="ECO:0000256" key="2">
    <source>
        <dbReference type="ARBA" id="ARBA00006656"/>
    </source>
</evidence>
<accession>A0A4Y2PLI3</accession>
<dbReference type="PROSITE" id="PS51362">
    <property type="entry name" value="TGF_BETA_2"/>
    <property type="match status" value="1"/>
</dbReference>
<dbReference type="EMBL" id="BGPR01011578">
    <property type="protein sequence ID" value="GBN51979.1"/>
    <property type="molecule type" value="Genomic_DNA"/>
</dbReference>
<dbReference type="GO" id="GO:0005615">
    <property type="term" value="C:extracellular space"/>
    <property type="evidence" value="ECO:0007669"/>
    <property type="project" value="TreeGrafter"/>
</dbReference>
<evidence type="ECO:0000256" key="6">
    <source>
        <dbReference type="RuleBase" id="RU000354"/>
    </source>
</evidence>
<keyword evidence="5" id="KW-1015">Disulfide bond</keyword>
<gene>
    <name evidence="9" type="primary">GDF2</name>
    <name evidence="9" type="ORF">AVEN_271673_1</name>
</gene>
<dbReference type="InterPro" id="IPR029034">
    <property type="entry name" value="Cystine-knot_cytokine"/>
</dbReference>
<dbReference type="PANTHER" id="PTHR11848:SF119">
    <property type="entry name" value="TGF-BETA FAMILY PROFILE DOMAIN-CONTAINING PROTEIN"/>
    <property type="match status" value="1"/>
</dbReference>
<dbReference type="GO" id="GO:0005125">
    <property type="term" value="F:cytokine activity"/>
    <property type="evidence" value="ECO:0007669"/>
    <property type="project" value="TreeGrafter"/>
</dbReference>
<keyword evidence="10" id="KW-1185">Reference proteome</keyword>
<evidence type="ECO:0000256" key="4">
    <source>
        <dbReference type="ARBA" id="ARBA00023030"/>
    </source>
</evidence>
<proteinExistence type="inferred from homology"/>
<dbReference type="InterPro" id="IPR015615">
    <property type="entry name" value="TGF-beta-rel"/>
</dbReference>
<dbReference type="OrthoDB" id="5949851at2759"/>
<comment type="subcellular location">
    <subcellularLocation>
        <location evidence="1">Secreted</location>
    </subcellularLocation>
</comment>
<evidence type="ECO:0000313" key="9">
    <source>
        <dbReference type="EMBL" id="GBN51979.1"/>
    </source>
</evidence>
<keyword evidence="4 6" id="KW-0339">Growth factor</keyword>
<dbReference type="PANTHER" id="PTHR11848">
    <property type="entry name" value="TGF-BETA FAMILY"/>
    <property type="match status" value="1"/>
</dbReference>
<name>A0A4Y2PLI3_ARAVE</name>
<evidence type="ECO:0000256" key="7">
    <source>
        <dbReference type="SAM" id="SignalP"/>
    </source>
</evidence>
<dbReference type="InterPro" id="IPR017948">
    <property type="entry name" value="TGFb_CS"/>
</dbReference>
<keyword evidence="3" id="KW-0964">Secreted</keyword>
<dbReference type="GO" id="GO:0008083">
    <property type="term" value="F:growth factor activity"/>
    <property type="evidence" value="ECO:0007669"/>
    <property type="project" value="UniProtKB-KW"/>
</dbReference>
<comment type="similarity">
    <text evidence="2 6">Belongs to the TGF-beta family.</text>
</comment>
<evidence type="ECO:0000256" key="5">
    <source>
        <dbReference type="ARBA" id="ARBA00023157"/>
    </source>
</evidence>
<comment type="caution">
    <text evidence="9">The sequence shown here is derived from an EMBL/GenBank/DDBJ whole genome shotgun (WGS) entry which is preliminary data.</text>
</comment>
<dbReference type="Pfam" id="PF00019">
    <property type="entry name" value="TGF_beta"/>
    <property type="match status" value="1"/>
</dbReference>
<evidence type="ECO:0000256" key="3">
    <source>
        <dbReference type="ARBA" id="ARBA00022525"/>
    </source>
</evidence>
<feature type="domain" description="TGF-beta family profile" evidence="8">
    <location>
        <begin position="156"/>
        <end position="265"/>
    </location>
</feature>
<evidence type="ECO:0000313" key="10">
    <source>
        <dbReference type="Proteomes" id="UP000499080"/>
    </source>
</evidence>
<protein>
    <submittedName>
        <fullName evidence="9">Growth/differentiation factor 2</fullName>
    </submittedName>
</protein>
<feature type="chain" id="PRO_5021255752" evidence="7">
    <location>
        <begin position="18"/>
        <end position="265"/>
    </location>
</feature>
<dbReference type="Proteomes" id="UP000499080">
    <property type="component" value="Unassembled WGS sequence"/>
</dbReference>
<organism evidence="9 10">
    <name type="scientific">Araneus ventricosus</name>
    <name type="common">Orbweaver spider</name>
    <name type="synonym">Epeira ventricosa</name>
    <dbReference type="NCBI Taxonomy" id="182803"/>
    <lineage>
        <taxon>Eukaryota</taxon>
        <taxon>Metazoa</taxon>
        <taxon>Ecdysozoa</taxon>
        <taxon>Arthropoda</taxon>
        <taxon>Chelicerata</taxon>
        <taxon>Arachnida</taxon>
        <taxon>Araneae</taxon>
        <taxon>Araneomorphae</taxon>
        <taxon>Entelegynae</taxon>
        <taxon>Araneoidea</taxon>
        <taxon>Araneidae</taxon>
        <taxon>Araneus</taxon>
    </lineage>
</organism>
<dbReference type="SMART" id="SM00204">
    <property type="entry name" value="TGFB"/>
    <property type="match status" value="1"/>
</dbReference>
<dbReference type="PROSITE" id="PS00250">
    <property type="entry name" value="TGF_BETA_1"/>
    <property type="match status" value="1"/>
</dbReference>
<evidence type="ECO:0000259" key="8">
    <source>
        <dbReference type="PROSITE" id="PS51362"/>
    </source>
</evidence>
<dbReference type="Gene3D" id="2.10.90.10">
    <property type="entry name" value="Cystine-knot cytokines"/>
    <property type="match status" value="1"/>
</dbReference>
<feature type="signal peptide" evidence="7">
    <location>
        <begin position="1"/>
        <end position="17"/>
    </location>
</feature>
<reference evidence="9 10" key="1">
    <citation type="journal article" date="2019" name="Sci. Rep.">
        <title>Orb-weaving spider Araneus ventricosus genome elucidates the spidroin gene catalogue.</title>
        <authorList>
            <person name="Kono N."/>
            <person name="Nakamura H."/>
            <person name="Ohtoshi R."/>
            <person name="Moran D.A.P."/>
            <person name="Shinohara A."/>
            <person name="Yoshida Y."/>
            <person name="Fujiwara M."/>
            <person name="Mori M."/>
            <person name="Tomita M."/>
            <person name="Arakawa K."/>
        </authorList>
    </citation>
    <scope>NUCLEOTIDE SEQUENCE [LARGE SCALE GENOMIC DNA]</scope>
</reference>
<sequence length="265" mass="30939">MLVSWSALVAILVSVSAAWLEPEAQQEVVSFQRRVLASLGMRRLPDMRQVNTTQDELQRMTRKYLRNVRRSEQELLTYHHTDCERDSYVEFHPEVEYDSRILWARLRFPNSSTSDVSDVLRRWRRDGRELLLTLPCIRCCGAKLEILVRESTTGARSKRSACGRECCRRPLRIRFKDIGWDWIVQPAEFEAFYCKGRCRDATDDFASTHALMQSILNFKGRKVSRPCCAPRKLRPLDLLHYNDKQPPELVVTRQKGMIVKECACT</sequence>
<dbReference type="AlphaFoldDB" id="A0A4Y2PLI3"/>
<evidence type="ECO:0000256" key="1">
    <source>
        <dbReference type="ARBA" id="ARBA00004613"/>
    </source>
</evidence>
<keyword evidence="7" id="KW-0732">Signal</keyword>
<dbReference type="CDD" id="cd13755">
    <property type="entry name" value="TGF_beta_maverick"/>
    <property type="match status" value="1"/>
</dbReference>